<keyword evidence="2" id="KW-0378">Hydrolase</keyword>
<dbReference type="PANTHER" id="PTHR14859">
    <property type="entry name" value="CALCOFLUOR WHITE HYPERSENSITIVE PROTEIN PRECURSOR"/>
    <property type="match status" value="1"/>
</dbReference>
<dbReference type="GO" id="GO:0016020">
    <property type="term" value="C:membrane"/>
    <property type="evidence" value="ECO:0007669"/>
    <property type="project" value="GOC"/>
</dbReference>
<reference evidence="3 5" key="3">
    <citation type="submission" date="2019-05" db="EMBL/GenBank/DDBJ databases">
        <title>Arcobacter cibarius and Arcobacter thereius providing challenges in identification an antibiotic susceptibility and Quinolone resistance.</title>
        <authorList>
            <person name="Busch A."/>
            <person name="Hanel I."/>
            <person name="Hotzel H."/>
            <person name="Tomaso H."/>
        </authorList>
    </citation>
    <scope>NUCLEOTIDE SEQUENCE [LARGE SCALE GENOMIC DNA]</scope>
    <source>
        <strain evidence="3 5">17CS1191_2</strain>
    </source>
</reference>
<evidence type="ECO:0000313" key="3">
    <source>
        <dbReference type="EMBL" id="TLS73095.1"/>
    </source>
</evidence>
<dbReference type="GO" id="GO:0004527">
    <property type="term" value="F:exonuclease activity"/>
    <property type="evidence" value="ECO:0007669"/>
    <property type="project" value="UniProtKB-KW"/>
</dbReference>
<dbReference type="Gene3D" id="3.60.10.10">
    <property type="entry name" value="Endonuclease/exonuclease/phosphatase"/>
    <property type="match status" value="1"/>
</dbReference>
<comment type="caution">
    <text evidence="2">The sequence shown here is derived from an EMBL/GenBank/DDBJ whole genome shotgun (WGS) entry which is preliminary data.</text>
</comment>
<organism evidence="2 4">
    <name type="scientific">Aliarcobacter thereius</name>
    <dbReference type="NCBI Taxonomy" id="544718"/>
    <lineage>
        <taxon>Bacteria</taxon>
        <taxon>Pseudomonadati</taxon>
        <taxon>Campylobacterota</taxon>
        <taxon>Epsilonproteobacteria</taxon>
        <taxon>Campylobacterales</taxon>
        <taxon>Arcobacteraceae</taxon>
        <taxon>Aliarcobacter</taxon>
    </lineage>
</organism>
<reference evidence="4" key="2">
    <citation type="submission" date="2015-05" db="EMBL/GenBank/DDBJ databases">
        <authorList>
            <person name="Rovetto F."/>
            <person name="Cocolin L."/>
            <person name="Illeghems K."/>
            <person name="Van Nieuwerburgh F."/>
            <person name="Houf K."/>
        </authorList>
    </citation>
    <scope>NUCLEOTIDE SEQUENCE [LARGE SCALE GENOMIC DNA]</scope>
    <source>
        <strain evidence="4">DU22</strain>
    </source>
</reference>
<accession>A0A1C0B7Z6</accession>
<sequence length="315" mass="37350">MNLKLSTFNLFQFCEPSFSFYTKKEKFKTDEWLKKLHFIKEQINKMNPDIIGFQEVFSQNELKNLCFECGFEYFVVSELPKLDEKTNTYKSTTLALASKFPILKIEKIEKKDDFFFAREPIKATISIKKDLELTVYVAHLKSNRLNEFEYKFTAKTSFEEKKEKLEIAYKNNYSISLKQRINEAKALHFDIKQKKNPTVLLCDLNDREFSITIEALCNQRFYKKDSKKDDFVLFDSYNFAPKKVYNPHPEFKEYVRTPTSYFIGYGNTLDFIFVNKFLKDKIKSFKVFDEHLQKNKNGTLITSDHAQVLCEISLI</sequence>
<dbReference type="PATRIC" id="fig|544718.51.peg.757"/>
<dbReference type="GO" id="GO:0004519">
    <property type="term" value="F:endonuclease activity"/>
    <property type="evidence" value="ECO:0007669"/>
    <property type="project" value="UniProtKB-KW"/>
</dbReference>
<keyword evidence="2" id="KW-0540">Nuclease</keyword>
<evidence type="ECO:0000313" key="2">
    <source>
        <dbReference type="EMBL" id="OCL99726.1"/>
    </source>
</evidence>
<dbReference type="Proteomes" id="UP000093281">
    <property type="component" value="Unassembled WGS sequence"/>
</dbReference>
<dbReference type="AlphaFoldDB" id="A0A1C0B7Z6"/>
<protein>
    <submittedName>
        <fullName evidence="2 3">Endonuclease</fullName>
    </submittedName>
</protein>
<keyword evidence="2" id="KW-0255">Endonuclease</keyword>
<dbReference type="InterPro" id="IPR005135">
    <property type="entry name" value="Endo/exonuclease/phosphatase"/>
</dbReference>
<feature type="domain" description="Endonuclease/exonuclease/phosphatase" evidence="1">
    <location>
        <begin position="28"/>
        <end position="305"/>
    </location>
</feature>
<dbReference type="STRING" id="544718.AAX25_00309"/>
<dbReference type="InterPro" id="IPR036691">
    <property type="entry name" value="Endo/exonu/phosph_ase_sf"/>
</dbReference>
<keyword evidence="2" id="KW-0269">Exonuclease</keyword>
<dbReference type="InterPro" id="IPR051916">
    <property type="entry name" value="GPI-anchor_lipid_remodeler"/>
</dbReference>
<dbReference type="SUPFAM" id="SSF56219">
    <property type="entry name" value="DNase I-like"/>
    <property type="match status" value="1"/>
</dbReference>
<dbReference type="RefSeq" id="WP_066185735.1">
    <property type="nucleotide sequence ID" value="NZ_LCUJ01000002.1"/>
</dbReference>
<evidence type="ECO:0000259" key="1">
    <source>
        <dbReference type="Pfam" id="PF03372"/>
    </source>
</evidence>
<dbReference type="GO" id="GO:0006506">
    <property type="term" value="P:GPI anchor biosynthetic process"/>
    <property type="evidence" value="ECO:0007669"/>
    <property type="project" value="TreeGrafter"/>
</dbReference>
<dbReference type="EMBL" id="VBUF01000001">
    <property type="protein sequence ID" value="TLS73095.1"/>
    <property type="molecule type" value="Genomic_DNA"/>
</dbReference>
<dbReference type="OrthoDB" id="833328at2"/>
<dbReference type="Pfam" id="PF03372">
    <property type="entry name" value="Exo_endo_phos"/>
    <property type="match status" value="1"/>
</dbReference>
<dbReference type="PANTHER" id="PTHR14859:SF15">
    <property type="entry name" value="ENDONUCLEASE_EXONUCLEASE_PHOSPHATASE DOMAIN-CONTAINING PROTEIN"/>
    <property type="match status" value="1"/>
</dbReference>
<evidence type="ECO:0000313" key="5">
    <source>
        <dbReference type="Proteomes" id="UP000308001"/>
    </source>
</evidence>
<gene>
    <name evidence="2" type="ORF">AAX29_00776</name>
    <name evidence="3" type="ORF">FE246_01025</name>
</gene>
<proteinExistence type="predicted"/>
<reference evidence="2" key="1">
    <citation type="submission" date="2015-05" db="EMBL/GenBank/DDBJ databases">
        <authorList>
            <person name="Wang D.B."/>
            <person name="Wang M."/>
        </authorList>
    </citation>
    <scope>NUCLEOTIDE SEQUENCE [LARGE SCALE GENOMIC DNA]</scope>
    <source>
        <strain evidence="2">DU22</strain>
    </source>
</reference>
<dbReference type="Proteomes" id="UP000308001">
    <property type="component" value="Unassembled WGS sequence"/>
</dbReference>
<name>A0A1C0B7Z6_9BACT</name>
<dbReference type="EMBL" id="LCUJ01000002">
    <property type="protein sequence ID" value="OCL99726.1"/>
    <property type="molecule type" value="Genomic_DNA"/>
</dbReference>
<evidence type="ECO:0000313" key="4">
    <source>
        <dbReference type="Proteomes" id="UP000093281"/>
    </source>
</evidence>